<dbReference type="Pfam" id="PF16012">
    <property type="entry name" value="DUF4780"/>
    <property type="match status" value="1"/>
</dbReference>
<dbReference type="Proteomes" id="UP000001819">
    <property type="component" value="Chromosome 2"/>
</dbReference>
<dbReference type="InterPro" id="IPR031961">
    <property type="entry name" value="DUF4780"/>
</dbReference>
<accession>A0A6I8V4B8</accession>
<gene>
    <name evidence="3" type="primary">LOC6897705</name>
</gene>
<dbReference type="RefSeq" id="XP_002137831.3">
    <property type="nucleotide sequence ID" value="XM_002137795.4"/>
</dbReference>
<protein>
    <recommendedName>
        <fullName evidence="1">DUF4780 domain-containing protein</fullName>
    </recommendedName>
</protein>
<sequence length="371" mass="40823">MRPVPIGLVCSQGEIAGLYPRGASAIPVRLVEYFRTCRVSGGYDTVDLFTPTLVGISMSNQNIKTNIIIKQEVEDKEEAAQKINRAAQPGGVGDPLTKGLKKKALKRYNRYLREGMLPKEARMRAINPNGYQKAASKKKTTVAPPAVKGGLKRKIPSQATTVAPKRAKKAREGRGPTDMAILATRYPLRLLTKNEAAIVEKELVDEMLKGSSHSINFDGIHFKTGLIVVKCRDDRSKQWLELTVPKVCGIGKVQLRTCPMDDLPSMKIVTIEIPDAAEQKVQAAVRLLRKQNSDLDSDAWILLKCSNTKGGGRSITLGLQQQALELLQKNGMKMSYRFGQLPCRLEADHSGDGDGGENAMWYVDIPKISDN</sequence>
<evidence type="ECO:0000313" key="3">
    <source>
        <dbReference type="RefSeq" id="XP_002137831.3"/>
    </source>
</evidence>
<name>A0A6I8V4B8_DROPS</name>
<evidence type="ECO:0000259" key="1">
    <source>
        <dbReference type="Pfam" id="PF16012"/>
    </source>
</evidence>
<keyword evidence="2" id="KW-1185">Reference proteome</keyword>
<evidence type="ECO:0000313" key="2">
    <source>
        <dbReference type="Proteomes" id="UP000001819"/>
    </source>
</evidence>
<dbReference type="InParanoid" id="A0A6I8V4B8"/>
<organism evidence="2 3">
    <name type="scientific">Drosophila pseudoobscura pseudoobscura</name>
    <name type="common">Fruit fly</name>
    <dbReference type="NCBI Taxonomy" id="46245"/>
    <lineage>
        <taxon>Eukaryota</taxon>
        <taxon>Metazoa</taxon>
        <taxon>Ecdysozoa</taxon>
        <taxon>Arthropoda</taxon>
        <taxon>Hexapoda</taxon>
        <taxon>Insecta</taxon>
        <taxon>Pterygota</taxon>
        <taxon>Neoptera</taxon>
        <taxon>Endopterygota</taxon>
        <taxon>Diptera</taxon>
        <taxon>Brachycera</taxon>
        <taxon>Muscomorpha</taxon>
        <taxon>Ephydroidea</taxon>
        <taxon>Drosophilidae</taxon>
        <taxon>Drosophila</taxon>
        <taxon>Sophophora</taxon>
    </lineage>
</organism>
<dbReference type="AlphaFoldDB" id="A0A6I8V4B8"/>
<proteinExistence type="predicted"/>
<dbReference type="KEGG" id="dpo:6897705"/>
<reference evidence="3" key="2">
    <citation type="submission" date="2025-08" db="UniProtKB">
        <authorList>
            <consortium name="RefSeq"/>
        </authorList>
    </citation>
    <scope>IDENTIFICATION</scope>
    <source>
        <strain evidence="3">MV-25-SWS-2005</strain>
        <tissue evidence="3">Whole body</tissue>
    </source>
</reference>
<reference evidence="2" key="1">
    <citation type="submission" date="2024-06" db="UniProtKB">
        <authorList>
            <consortium name="RefSeq"/>
        </authorList>
    </citation>
    <scope>NUCLEOTIDE SEQUENCE [LARGE SCALE GENOMIC DNA]</scope>
    <source>
        <strain evidence="2">MV2-25</strain>
    </source>
</reference>
<feature type="domain" description="DUF4780" evidence="1">
    <location>
        <begin position="175"/>
        <end position="344"/>
    </location>
</feature>